<dbReference type="EMBL" id="MFLF01000016">
    <property type="protein sequence ID" value="OGG59389.1"/>
    <property type="molecule type" value="Genomic_DNA"/>
</dbReference>
<accession>A0A1F6DD85</accession>
<protein>
    <submittedName>
        <fullName evidence="1">Uncharacterized protein</fullName>
    </submittedName>
</protein>
<proteinExistence type="predicted"/>
<sequence>MFEAYYYAANQKLPSVFLCFPQAKGLGAVCATYWYDNFYSKGSSTARHLNETWGTWDDTLRSVAEAEKFAREQGYGIVHHYLVSDPTQVWRMKLTCIFNGVENTKIVYVWKSGRPWRDIFPHEIFSYGKVFLKGSLTLLKRLWEALN</sequence>
<comment type="caution">
    <text evidence="1">The sequence shown here is derived from an EMBL/GenBank/DDBJ whole genome shotgun (WGS) entry which is preliminary data.</text>
</comment>
<organism evidence="1 2">
    <name type="scientific">Candidatus Kaiserbacteria bacterium RIFCSPHIGHO2_02_FULL_50_50</name>
    <dbReference type="NCBI Taxonomy" id="1798492"/>
    <lineage>
        <taxon>Bacteria</taxon>
        <taxon>Candidatus Kaiseribacteriota</taxon>
    </lineage>
</organism>
<dbReference type="AlphaFoldDB" id="A0A1F6DD85"/>
<name>A0A1F6DD85_9BACT</name>
<evidence type="ECO:0000313" key="1">
    <source>
        <dbReference type="EMBL" id="OGG59389.1"/>
    </source>
</evidence>
<dbReference type="Proteomes" id="UP000178794">
    <property type="component" value="Unassembled WGS sequence"/>
</dbReference>
<gene>
    <name evidence="1" type="ORF">A3C89_02725</name>
</gene>
<reference evidence="1 2" key="1">
    <citation type="journal article" date="2016" name="Nat. Commun.">
        <title>Thousands of microbial genomes shed light on interconnected biogeochemical processes in an aquifer system.</title>
        <authorList>
            <person name="Anantharaman K."/>
            <person name="Brown C.T."/>
            <person name="Hug L.A."/>
            <person name="Sharon I."/>
            <person name="Castelle C.J."/>
            <person name="Probst A.J."/>
            <person name="Thomas B.C."/>
            <person name="Singh A."/>
            <person name="Wilkins M.J."/>
            <person name="Karaoz U."/>
            <person name="Brodie E.L."/>
            <person name="Williams K.H."/>
            <person name="Hubbard S.S."/>
            <person name="Banfield J.F."/>
        </authorList>
    </citation>
    <scope>NUCLEOTIDE SEQUENCE [LARGE SCALE GENOMIC DNA]</scope>
</reference>
<evidence type="ECO:0000313" key="2">
    <source>
        <dbReference type="Proteomes" id="UP000178794"/>
    </source>
</evidence>